<evidence type="ECO:0000256" key="1">
    <source>
        <dbReference type="ARBA" id="ARBA00022723"/>
    </source>
</evidence>
<dbReference type="SUPFAM" id="SSF51556">
    <property type="entry name" value="Metallo-dependent hydrolases"/>
    <property type="match status" value="1"/>
</dbReference>
<protein>
    <submittedName>
        <fullName evidence="4">TatD family deoxyribonuclease</fullName>
    </submittedName>
</protein>
<dbReference type="GO" id="GO:0004536">
    <property type="term" value="F:DNA nuclease activity"/>
    <property type="evidence" value="ECO:0007669"/>
    <property type="project" value="InterPro"/>
</dbReference>
<keyword evidence="2" id="KW-0378">Hydrolase</keyword>
<evidence type="ECO:0000313" key="5">
    <source>
        <dbReference type="Proteomes" id="UP000254337"/>
    </source>
</evidence>
<evidence type="ECO:0000256" key="3">
    <source>
        <dbReference type="PIRSR" id="PIRSR005902-1"/>
    </source>
</evidence>
<dbReference type="GO" id="GO:0016788">
    <property type="term" value="F:hydrolase activity, acting on ester bonds"/>
    <property type="evidence" value="ECO:0007669"/>
    <property type="project" value="InterPro"/>
</dbReference>
<accession>A0A346AZT6</accession>
<feature type="binding site" evidence="3">
    <location>
        <position position="153"/>
    </location>
    <ligand>
        <name>a divalent metal cation</name>
        <dbReference type="ChEBI" id="CHEBI:60240"/>
        <label>2</label>
    </ligand>
</feature>
<organism evidence="4 5">
    <name type="scientific">Megasphaera stantonii</name>
    <dbReference type="NCBI Taxonomy" id="2144175"/>
    <lineage>
        <taxon>Bacteria</taxon>
        <taxon>Bacillati</taxon>
        <taxon>Bacillota</taxon>
        <taxon>Negativicutes</taxon>
        <taxon>Veillonellales</taxon>
        <taxon>Veillonellaceae</taxon>
        <taxon>Megasphaera</taxon>
    </lineage>
</organism>
<feature type="binding site" evidence="3">
    <location>
        <position position="93"/>
    </location>
    <ligand>
        <name>a divalent metal cation</name>
        <dbReference type="ChEBI" id="CHEBI:60240"/>
        <label>1</label>
    </ligand>
</feature>
<dbReference type="OrthoDB" id="9810005at2"/>
<evidence type="ECO:0000256" key="2">
    <source>
        <dbReference type="ARBA" id="ARBA00022801"/>
    </source>
</evidence>
<dbReference type="Proteomes" id="UP000254337">
    <property type="component" value="Chromosome"/>
</dbReference>
<feature type="binding site" evidence="3">
    <location>
        <position position="129"/>
    </location>
    <ligand>
        <name>a divalent metal cation</name>
        <dbReference type="ChEBI" id="CHEBI:60240"/>
        <label>2</label>
    </ligand>
</feature>
<name>A0A346AZT6_9FIRM</name>
<dbReference type="CDD" id="cd01310">
    <property type="entry name" value="TatD_DNAse"/>
    <property type="match status" value="1"/>
</dbReference>
<evidence type="ECO:0000313" key="4">
    <source>
        <dbReference type="EMBL" id="AXL21379.1"/>
    </source>
</evidence>
<dbReference type="InterPro" id="IPR032466">
    <property type="entry name" value="Metal_Hydrolase"/>
</dbReference>
<dbReference type="RefSeq" id="WP_095629063.1">
    <property type="nucleotide sequence ID" value="NZ_CP029462.1"/>
</dbReference>
<dbReference type="InterPro" id="IPR015991">
    <property type="entry name" value="TatD/YcfH-like"/>
</dbReference>
<dbReference type="KEGG" id="meg:DKB62_07290"/>
<dbReference type="Pfam" id="PF01026">
    <property type="entry name" value="TatD_DNase"/>
    <property type="match status" value="1"/>
</dbReference>
<dbReference type="GO" id="GO:0046872">
    <property type="term" value="F:metal ion binding"/>
    <property type="evidence" value="ECO:0007669"/>
    <property type="project" value="UniProtKB-KW"/>
</dbReference>
<proteinExistence type="predicted"/>
<dbReference type="PIRSF" id="PIRSF005902">
    <property type="entry name" value="DNase_TatD"/>
    <property type="match status" value="1"/>
</dbReference>
<feature type="binding site" evidence="3">
    <location>
        <position position="6"/>
    </location>
    <ligand>
        <name>a divalent metal cation</name>
        <dbReference type="ChEBI" id="CHEBI:60240"/>
        <label>1</label>
    </ligand>
</feature>
<dbReference type="PANTHER" id="PTHR46124:SF2">
    <property type="entry name" value="D-AMINOACYL-TRNA DEACYLASE"/>
    <property type="match status" value="1"/>
</dbReference>
<dbReference type="PANTHER" id="PTHR46124">
    <property type="entry name" value="D-AMINOACYL-TRNA DEACYLASE"/>
    <property type="match status" value="1"/>
</dbReference>
<dbReference type="FunFam" id="3.20.20.140:FF:000005">
    <property type="entry name" value="TatD family hydrolase"/>
    <property type="match status" value="1"/>
</dbReference>
<gene>
    <name evidence="4" type="ORF">DKB62_07290</name>
</gene>
<dbReference type="InterPro" id="IPR001130">
    <property type="entry name" value="TatD-like"/>
</dbReference>
<keyword evidence="1 3" id="KW-0479">Metal-binding</keyword>
<feature type="binding site" evidence="3">
    <location>
        <position position="8"/>
    </location>
    <ligand>
        <name>a divalent metal cation</name>
        <dbReference type="ChEBI" id="CHEBI:60240"/>
        <label>1</label>
    </ligand>
</feature>
<keyword evidence="5" id="KW-1185">Reference proteome</keyword>
<feature type="binding site" evidence="3">
    <location>
        <position position="203"/>
    </location>
    <ligand>
        <name>a divalent metal cation</name>
        <dbReference type="ChEBI" id="CHEBI:60240"/>
        <label>1</label>
    </ligand>
</feature>
<dbReference type="EMBL" id="CP029462">
    <property type="protein sequence ID" value="AXL21379.1"/>
    <property type="molecule type" value="Genomic_DNA"/>
</dbReference>
<dbReference type="NCBIfam" id="TIGR00010">
    <property type="entry name" value="YchF/TatD family DNA exonuclease"/>
    <property type="match status" value="1"/>
</dbReference>
<reference evidence="4 5" key="1">
    <citation type="submission" date="2018-05" db="EMBL/GenBank/DDBJ databases">
        <title>Complete genome sequence of Megasphaera sp. AJH120T, isolated from the ceca of a chicken.</title>
        <authorList>
            <person name="Maki J."/>
            <person name="Looft T."/>
        </authorList>
    </citation>
    <scope>NUCLEOTIDE SEQUENCE [LARGE SCALE GENOMIC DNA]</scope>
    <source>
        <strain evidence="4 5">AJH120</strain>
    </source>
</reference>
<dbReference type="Gene3D" id="3.20.20.140">
    <property type="entry name" value="Metal-dependent hydrolases"/>
    <property type="match status" value="1"/>
</dbReference>
<sequence length="259" mass="29269">MLFDTHCHITSGSYTKDREDVIQRAFDAGMKYMMCPGTDVPSSAAAVALSHQYKEVYAAVGIHPEDAASATPEGFEQIRQWLKTEPKVVAIGEVGLDYYWPEPSHEIQQEVFIEQIKMALEFDMPLDIHDREAHGDTMDLLRKYGKGTRGVFHCYSGSLEMAEELIKMGYYIGFTGTMVFPKSTKLKRIAAELPIDRILIETDCPYLTPPPYRGKRNEPAYVQYVADEIARLRGMTTEEVRQITLENGKRIFGITGDEG</sequence>
<dbReference type="AlphaFoldDB" id="A0A346AZT6"/>